<organism evidence="3">
    <name type="scientific">marine metagenome</name>
    <dbReference type="NCBI Taxonomy" id="408172"/>
    <lineage>
        <taxon>unclassified sequences</taxon>
        <taxon>metagenomes</taxon>
        <taxon>ecological metagenomes</taxon>
    </lineage>
</organism>
<dbReference type="Pfam" id="PF02801">
    <property type="entry name" value="Ketoacyl-synt_C"/>
    <property type="match status" value="1"/>
</dbReference>
<dbReference type="SUPFAM" id="SSF53901">
    <property type="entry name" value="Thiolase-like"/>
    <property type="match status" value="1"/>
</dbReference>
<name>A0A382KNP4_9ZZZZ</name>
<dbReference type="AlphaFoldDB" id="A0A382KNP4"/>
<evidence type="ECO:0000256" key="1">
    <source>
        <dbReference type="ARBA" id="ARBA00022679"/>
    </source>
</evidence>
<reference evidence="3" key="1">
    <citation type="submission" date="2018-05" db="EMBL/GenBank/DDBJ databases">
        <authorList>
            <person name="Lanie J.A."/>
            <person name="Ng W.-L."/>
            <person name="Kazmierczak K.M."/>
            <person name="Andrzejewski T.M."/>
            <person name="Davidsen T.M."/>
            <person name="Wayne K.J."/>
            <person name="Tettelin H."/>
            <person name="Glass J.I."/>
            <person name="Rusch D."/>
            <person name="Podicherti R."/>
            <person name="Tsui H.-C.T."/>
            <person name="Winkler M.E."/>
        </authorList>
    </citation>
    <scope>NUCLEOTIDE SEQUENCE</scope>
</reference>
<dbReference type="InterPro" id="IPR014031">
    <property type="entry name" value="Ketoacyl_synth_C"/>
</dbReference>
<dbReference type="PANTHER" id="PTHR11712">
    <property type="entry name" value="POLYKETIDE SYNTHASE-RELATED"/>
    <property type="match status" value="1"/>
</dbReference>
<dbReference type="GO" id="GO:0006633">
    <property type="term" value="P:fatty acid biosynthetic process"/>
    <property type="evidence" value="ECO:0007669"/>
    <property type="project" value="TreeGrafter"/>
</dbReference>
<dbReference type="GO" id="GO:0005829">
    <property type="term" value="C:cytosol"/>
    <property type="evidence" value="ECO:0007669"/>
    <property type="project" value="TreeGrafter"/>
</dbReference>
<dbReference type="PROSITE" id="PS52004">
    <property type="entry name" value="KS3_2"/>
    <property type="match status" value="1"/>
</dbReference>
<sequence>RDADISPEDVDYINAHGTSTPLGDLAETLAVKKSFGHRAMKLAISSNKSMIGHLLGAAGGVEAVATTLSVYQQVIPPTINLDQPDPECDLDYVPQTARESKIEVALSNSFGFGGTNGTLGFRRFFA</sequence>
<feature type="domain" description="Ketosynthase family 3 (KS3)" evidence="2">
    <location>
        <begin position="1"/>
        <end position="123"/>
    </location>
</feature>
<dbReference type="InterPro" id="IPR016039">
    <property type="entry name" value="Thiolase-like"/>
</dbReference>
<evidence type="ECO:0000313" key="3">
    <source>
        <dbReference type="EMBL" id="SVC25083.1"/>
    </source>
</evidence>
<dbReference type="PANTHER" id="PTHR11712:SF336">
    <property type="entry name" value="3-OXOACYL-[ACYL-CARRIER-PROTEIN] SYNTHASE, MITOCHONDRIAL"/>
    <property type="match status" value="1"/>
</dbReference>
<dbReference type="InterPro" id="IPR020841">
    <property type="entry name" value="PKS_Beta-ketoAc_synthase_dom"/>
</dbReference>
<dbReference type="GO" id="GO:0004315">
    <property type="term" value="F:3-oxoacyl-[acyl-carrier-protein] synthase activity"/>
    <property type="evidence" value="ECO:0007669"/>
    <property type="project" value="TreeGrafter"/>
</dbReference>
<feature type="non-terminal residue" evidence="3">
    <location>
        <position position="1"/>
    </location>
</feature>
<protein>
    <recommendedName>
        <fullName evidence="2">Ketosynthase family 3 (KS3) domain-containing protein</fullName>
    </recommendedName>
</protein>
<dbReference type="EMBL" id="UINC01081336">
    <property type="protein sequence ID" value="SVC25083.1"/>
    <property type="molecule type" value="Genomic_DNA"/>
</dbReference>
<dbReference type="InterPro" id="IPR000794">
    <property type="entry name" value="Beta-ketoacyl_synthase"/>
</dbReference>
<accession>A0A382KNP4</accession>
<proteinExistence type="predicted"/>
<gene>
    <name evidence="3" type="ORF">METZ01_LOCUS277937</name>
</gene>
<keyword evidence="1" id="KW-0808">Transferase</keyword>
<evidence type="ECO:0000259" key="2">
    <source>
        <dbReference type="PROSITE" id="PS52004"/>
    </source>
</evidence>
<dbReference type="Gene3D" id="3.40.47.10">
    <property type="match status" value="1"/>
</dbReference>